<keyword evidence="3" id="KW-1185">Reference proteome</keyword>
<reference evidence="2 3" key="1">
    <citation type="submission" date="2017-03" db="EMBL/GenBank/DDBJ databases">
        <title>Draft genome sequence of Streptomyces scabrisporus NF3, endophyte isolated from Amphipterygium adstringens.</title>
        <authorList>
            <person name="Vazquez M."/>
            <person name="Ceapa C.D."/>
            <person name="Rodriguez Luna D."/>
            <person name="Sanchez Esquivel S."/>
        </authorList>
    </citation>
    <scope>NUCLEOTIDE SEQUENCE [LARGE SCALE GENOMIC DNA]</scope>
    <source>
        <strain evidence="2 3">NF3</strain>
    </source>
</reference>
<dbReference type="OrthoDB" id="4570646at2"/>
<dbReference type="InterPro" id="IPR007278">
    <property type="entry name" value="DUF397"/>
</dbReference>
<feature type="domain" description="DUF397" evidence="1">
    <location>
        <begin position="10"/>
        <end position="63"/>
    </location>
</feature>
<sequence length="65" mass="6877">MILEPELSCAAWRKSSYSAPQGQECVEVAPGFAGVPVRDSKDPSIGWLTVAPASWSALLSTLRTG</sequence>
<name>A0A1T3NW19_9ACTN</name>
<evidence type="ECO:0000259" key="1">
    <source>
        <dbReference type="Pfam" id="PF04149"/>
    </source>
</evidence>
<organism evidence="2 3">
    <name type="scientific">Embleya scabrispora</name>
    <dbReference type="NCBI Taxonomy" id="159449"/>
    <lineage>
        <taxon>Bacteria</taxon>
        <taxon>Bacillati</taxon>
        <taxon>Actinomycetota</taxon>
        <taxon>Actinomycetes</taxon>
        <taxon>Kitasatosporales</taxon>
        <taxon>Streptomycetaceae</taxon>
        <taxon>Embleya</taxon>
    </lineage>
</organism>
<dbReference type="RefSeq" id="WP_078975305.1">
    <property type="nucleotide sequence ID" value="NZ_MWQN01000001.1"/>
</dbReference>
<gene>
    <name evidence="2" type="ORF">B4N89_08605</name>
</gene>
<dbReference type="Pfam" id="PF04149">
    <property type="entry name" value="DUF397"/>
    <property type="match status" value="1"/>
</dbReference>
<evidence type="ECO:0000313" key="2">
    <source>
        <dbReference type="EMBL" id="OPC80998.1"/>
    </source>
</evidence>
<proteinExistence type="predicted"/>
<evidence type="ECO:0000313" key="3">
    <source>
        <dbReference type="Proteomes" id="UP000190037"/>
    </source>
</evidence>
<accession>A0A1T3NW19</accession>
<comment type="caution">
    <text evidence="2">The sequence shown here is derived from an EMBL/GenBank/DDBJ whole genome shotgun (WGS) entry which is preliminary data.</text>
</comment>
<protein>
    <submittedName>
        <fullName evidence="2">DUF397 domain-containing protein</fullName>
    </submittedName>
</protein>
<dbReference type="STRING" id="159449.B4N89_08605"/>
<dbReference type="Proteomes" id="UP000190037">
    <property type="component" value="Unassembled WGS sequence"/>
</dbReference>
<dbReference type="AlphaFoldDB" id="A0A1T3NW19"/>
<dbReference type="EMBL" id="MWQN01000001">
    <property type="protein sequence ID" value="OPC80998.1"/>
    <property type="molecule type" value="Genomic_DNA"/>
</dbReference>